<keyword evidence="2" id="KW-1185">Reference proteome</keyword>
<reference evidence="1 2" key="1">
    <citation type="submission" date="2016-11" db="EMBL/GenBank/DDBJ databases">
        <authorList>
            <person name="Jaros S."/>
            <person name="Januszkiewicz K."/>
            <person name="Wedrychowicz H."/>
        </authorList>
    </citation>
    <scope>NUCLEOTIDE SEQUENCE [LARGE SCALE GENOMIC DNA]</scope>
    <source>
        <strain evidence="1 2">DSM 15929</strain>
    </source>
</reference>
<dbReference type="Proteomes" id="UP000184386">
    <property type="component" value="Unassembled WGS sequence"/>
</dbReference>
<gene>
    <name evidence="1" type="ORF">SAMN02745136_05536</name>
</gene>
<evidence type="ECO:0000313" key="1">
    <source>
        <dbReference type="EMBL" id="SHL71577.1"/>
    </source>
</evidence>
<name>A0A1M7CWP2_9FIRM</name>
<proteinExistence type="predicted"/>
<dbReference type="AlphaFoldDB" id="A0A1M7CWP2"/>
<dbReference type="EMBL" id="FRAC01000047">
    <property type="protein sequence ID" value="SHL71577.1"/>
    <property type="molecule type" value="Genomic_DNA"/>
</dbReference>
<sequence>MNNPYFKTENSKRLGLHLHSIKKLLRTKEVISAIKYGLIHIKLKYMKDIIRNVLFLLHISKDALRPYYKKLVLQHAHFYLYA</sequence>
<protein>
    <submittedName>
        <fullName evidence="1">Uncharacterized protein</fullName>
    </submittedName>
</protein>
<evidence type="ECO:0000313" key="2">
    <source>
        <dbReference type="Proteomes" id="UP000184386"/>
    </source>
</evidence>
<organism evidence="1 2">
    <name type="scientific">Anaerocolumna jejuensis DSM 15929</name>
    <dbReference type="NCBI Taxonomy" id="1121322"/>
    <lineage>
        <taxon>Bacteria</taxon>
        <taxon>Bacillati</taxon>
        <taxon>Bacillota</taxon>
        <taxon>Clostridia</taxon>
        <taxon>Lachnospirales</taxon>
        <taxon>Lachnospiraceae</taxon>
        <taxon>Anaerocolumna</taxon>
    </lineage>
</organism>
<accession>A0A1M7CWP2</accession>